<keyword evidence="1" id="KW-1133">Transmembrane helix</keyword>
<feature type="domain" description="NodB homology" evidence="2">
    <location>
        <begin position="56"/>
        <end position="233"/>
    </location>
</feature>
<dbReference type="PANTHER" id="PTHR10587:SF128">
    <property type="entry name" value="POLYSACCHARIDE DEACETYLASE PDAB-RELATED"/>
    <property type="match status" value="1"/>
</dbReference>
<evidence type="ECO:0000313" key="4">
    <source>
        <dbReference type="Proteomes" id="UP001079657"/>
    </source>
</evidence>
<keyword evidence="1" id="KW-0812">Transmembrane</keyword>
<name>A0ABT4CNF4_9CLOT</name>
<feature type="transmembrane region" description="Helical" evidence="1">
    <location>
        <begin position="12"/>
        <end position="34"/>
    </location>
</feature>
<dbReference type="InterPro" id="IPR050248">
    <property type="entry name" value="Polysacc_deacetylase_ArnD"/>
</dbReference>
<dbReference type="InterPro" id="IPR002509">
    <property type="entry name" value="NODB_dom"/>
</dbReference>
<dbReference type="RefSeq" id="WP_268049310.1">
    <property type="nucleotide sequence ID" value="NZ_JAPQES010000002.1"/>
</dbReference>
<protein>
    <submittedName>
        <fullName evidence="3">Polysaccharide deacetylase family sporulation protein PdaB</fullName>
    </submittedName>
</protein>
<dbReference type="EMBL" id="JAPQES010000002">
    <property type="protein sequence ID" value="MCY6370577.1"/>
    <property type="molecule type" value="Genomic_DNA"/>
</dbReference>
<dbReference type="Proteomes" id="UP001079657">
    <property type="component" value="Unassembled WGS sequence"/>
</dbReference>
<evidence type="ECO:0000259" key="2">
    <source>
        <dbReference type="PROSITE" id="PS51677"/>
    </source>
</evidence>
<reference evidence="3" key="1">
    <citation type="submission" date="2022-12" db="EMBL/GenBank/DDBJ databases">
        <authorList>
            <person name="Wang J."/>
        </authorList>
    </citation>
    <scope>NUCLEOTIDE SEQUENCE</scope>
    <source>
        <strain evidence="3">HY-42-06</strain>
    </source>
</reference>
<keyword evidence="4" id="KW-1185">Reference proteome</keyword>
<dbReference type="Gene3D" id="3.20.20.370">
    <property type="entry name" value="Glycoside hydrolase/deacetylase"/>
    <property type="match status" value="1"/>
</dbReference>
<dbReference type="PANTHER" id="PTHR10587">
    <property type="entry name" value="GLYCOSYL TRANSFERASE-RELATED"/>
    <property type="match status" value="1"/>
</dbReference>
<accession>A0ABT4CNF4</accession>
<keyword evidence="1" id="KW-0472">Membrane</keyword>
<comment type="caution">
    <text evidence="3">The sequence shown here is derived from an EMBL/GenBank/DDBJ whole genome shotgun (WGS) entry which is preliminary data.</text>
</comment>
<dbReference type="InterPro" id="IPR011330">
    <property type="entry name" value="Glyco_hydro/deAcase_b/a-brl"/>
</dbReference>
<proteinExistence type="predicted"/>
<dbReference type="InterPro" id="IPR014132">
    <property type="entry name" value="PdaB-like"/>
</dbReference>
<gene>
    <name evidence="3" type="primary">pdaB</name>
    <name evidence="3" type="ORF">OXH55_08030</name>
</gene>
<dbReference type="PROSITE" id="PS51677">
    <property type="entry name" value="NODB"/>
    <property type="match status" value="1"/>
</dbReference>
<dbReference type="CDD" id="cd10917">
    <property type="entry name" value="CE4_NodB_like_6s_7s"/>
    <property type="match status" value="1"/>
</dbReference>
<dbReference type="NCBIfam" id="TIGR02764">
    <property type="entry name" value="spore_ybaN_pdaB"/>
    <property type="match status" value="1"/>
</dbReference>
<evidence type="ECO:0000256" key="1">
    <source>
        <dbReference type="SAM" id="Phobius"/>
    </source>
</evidence>
<dbReference type="SUPFAM" id="SSF88713">
    <property type="entry name" value="Glycoside hydrolase/deacetylase"/>
    <property type="match status" value="1"/>
</dbReference>
<sequence>MKILVISRRTKVKNILLVLIMLIAVGLIATMFNYRSGGVFTKEKKLPIYCVDTKEKKVAISFDASWGANNTIKILDILDKYNVKATFFLVGRWSDEFPKETKEIYIRGHEIGNHSDTHPDMTTLSNDKIIKEISATDAKLMQLIGTDTKLFRFPSGSYNDKSVEAAESTNHYCVQWDVDSIDWKEQGAESEYIRVINKVKPGSIILFHNTAKYTPENLPKIIEELKSQGYEFVKISDLIYKDNYHIDYTGRQILNN</sequence>
<evidence type="ECO:0000313" key="3">
    <source>
        <dbReference type="EMBL" id="MCY6370577.1"/>
    </source>
</evidence>
<organism evidence="3 4">
    <name type="scientific">Clostridium ganghwense</name>
    <dbReference type="NCBI Taxonomy" id="312089"/>
    <lineage>
        <taxon>Bacteria</taxon>
        <taxon>Bacillati</taxon>
        <taxon>Bacillota</taxon>
        <taxon>Clostridia</taxon>
        <taxon>Eubacteriales</taxon>
        <taxon>Clostridiaceae</taxon>
        <taxon>Clostridium</taxon>
    </lineage>
</organism>
<dbReference type="Pfam" id="PF01522">
    <property type="entry name" value="Polysacc_deac_1"/>
    <property type="match status" value="1"/>
</dbReference>